<dbReference type="AlphaFoldDB" id="A0A285L8B4"/>
<evidence type="ECO:0000313" key="1">
    <source>
        <dbReference type="EMBL" id="SNY81122.1"/>
    </source>
</evidence>
<reference evidence="1 2" key="1">
    <citation type="submission" date="2017-09" db="EMBL/GenBank/DDBJ databases">
        <authorList>
            <person name="Ehlers B."/>
            <person name="Leendertz F.H."/>
        </authorList>
    </citation>
    <scope>NUCLEOTIDE SEQUENCE [LARGE SCALE GENOMIC DNA]</scope>
    <source>
        <strain evidence="1 2">DSM 45537</strain>
    </source>
</reference>
<organism evidence="1 2">
    <name type="scientific">Nocardia amikacinitolerans</name>
    <dbReference type="NCBI Taxonomy" id="756689"/>
    <lineage>
        <taxon>Bacteria</taxon>
        <taxon>Bacillati</taxon>
        <taxon>Actinomycetota</taxon>
        <taxon>Actinomycetes</taxon>
        <taxon>Mycobacteriales</taxon>
        <taxon>Nocardiaceae</taxon>
        <taxon>Nocardia</taxon>
    </lineage>
</organism>
<dbReference type="OrthoDB" id="5738376at2"/>
<accession>A0A285L8B4</accession>
<evidence type="ECO:0000313" key="2">
    <source>
        <dbReference type="Proteomes" id="UP000219565"/>
    </source>
</evidence>
<keyword evidence="2" id="KW-1185">Reference proteome</keyword>
<sequence>MALEAQSWKDVRAKAGLDPAKVRQARQRELDAQRAFRRTRVRDLLTGAQQALWRSAIRRIRS</sequence>
<name>A0A285L8B4_9NOCA</name>
<gene>
    <name evidence="1" type="ORF">SAMN04244553_2705</name>
</gene>
<dbReference type="RefSeq" id="WP_143861418.1">
    <property type="nucleotide sequence ID" value="NZ_JAMTCW010000004.1"/>
</dbReference>
<proteinExistence type="predicted"/>
<dbReference type="Proteomes" id="UP000219565">
    <property type="component" value="Unassembled WGS sequence"/>
</dbReference>
<protein>
    <submittedName>
        <fullName evidence="1">Uncharacterized protein</fullName>
    </submittedName>
</protein>
<dbReference type="EMBL" id="OBEG01000002">
    <property type="protein sequence ID" value="SNY81122.1"/>
    <property type="molecule type" value="Genomic_DNA"/>
</dbReference>